<dbReference type="PANTHER" id="PTHR16943">
    <property type="entry name" value="2-METHYLCITRATE DEHYDRATASE-RELATED"/>
    <property type="match status" value="1"/>
</dbReference>
<feature type="domain" description="MmgE/PrpD C-terminal" evidence="3">
    <location>
        <begin position="266"/>
        <end position="409"/>
    </location>
</feature>
<evidence type="ECO:0000313" key="4">
    <source>
        <dbReference type="EMBL" id="GAA4493679.1"/>
    </source>
</evidence>
<evidence type="ECO:0000256" key="1">
    <source>
        <dbReference type="ARBA" id="ARBA00006174"/>
    </source>
</evidence>
<name>A0ABP8PV46_9ACTN</name>
<dbReference type="Pfam" id="PF19305">
    <property type="entry name" value="MmgE_PrpD_C"/>
    <property type="match status" value="1"/>
</dbReference>
<dbReference type="PANTHER" id="PTHR16943:SF8">
    <property type="entry name" value="2-METHYLCITRATE DEHYDRATASE"/>
    <property type="match status" value="1"/>
</dbReference>
<organism evidence="4 5">
    <name type="scientific">Actinoallomurus oryzae</name>
    <dbReference type="NCBI Taxonomy" id="502180"/>
    <lineage>
        <taxon>Bacteria</taxon>
        <taxon>Bacillati</taxon>
        <taxon>Actinomycetota</taxon>
        <taxon>Actinomycetes</taxon>
        <taxon>Streptosporangiales</taxon>
        <taxon>Thermomonosporaceae</taxon>
        <taxon>Actinoallomurus</taxon>
    </lineage>
</organism>
<dbReference type="InterPro" id="IPR036148">
    <property type="entry name" value="MmgE/PrpD_sf"/>
</dbReference>
<dbReference type="InterPro" id="IPR045336">
    <property type="entry name" value="MmgE_PrpD_N"/>
</dbReference>
<dbReference type="EMBL" id="BAABHF010000019">
    <property type="protein sequence ID" value="GAA4493679.1"/>
    <property type="molecule type" value="Genomic_DNA"/>
</dbReference>
<dbReference type="InterPro" id="IPR042183">
    <property type="entry name" value="MmgE/PrpD_sf_1"/>
</dbReference>
<protein>
    <submittedName>
        <fullName evidence="4">MmgE/PrpD family protein</fullName>
    </submittedName>
</protein>
<dbReference type="Gene3D" id="3.30.1330.120">
    <property type="entry name" value="2-methylcitrate dehydratase PrpD"/>
    <property type="match status" value="1"/>
</dbReference>
<evidence type="ECO:0000259" key="2">
    <source>
        <dbReference type="Pfam" id="PF03972"/>
    </source>
</evidence>
<dbReference type="Gene3D" id="1.10.4100.10">
    <property type="entry name" value="2-methylcitrate dehydratase PrpD"/>
    <property type="match status" value="1"/>
</dbReference>
<evidence type="ECO:0000259" key="3">
    <source>
        <dbReference type="Pfam" id="PF19305"/>
    </source>
</evidence>
<dbReference type="InterPro" id="IPR005656">
    <property type="entry name" value="MmgE_PrpD"/>
</dbReference>
<keyword evidence="5" id="KW-1185">Reference proteome</keyword>
<feature type="domain" description="MmgE/PrpD N-terminal" evidence="2">
    <location>
        <begin position="14"/>
        <end position="238"/>
    </location>
</feature>
<comment type="caution">
    <text evidence="4">The sequence shown here is derived from an EMBL/GenBank/DDBJ whole genome shotgun (WGS) entry which is preliminary data.</text>
</comment>
<comment type="similarity">
    <text evidence="1">Belongs to the PrpD family.</text>
</comment>
<dbReference type="InterPro" id="IPR042188">
    <property type="entry name" value="MmgE/PrpD_sf_2"/>
</dbReference>
<dbReference type="RefSeq" id="WP_345463828.1">
    <property type="nucleotide sequence ID" value="NZ_BAABHF010000019.1"/>
</dbReference>
<proteinExistence type="inferred from homology"/>
<reference evidence="5" key="1">
    <citation type="journal article" date="2019" name="Int. J. Syst. Evol. Microbiol.">
        <title>The Global Catalogue of Microorganisms (GCM) 10K type strain sequencing project: providing services to taxonomists for standard genome sequencing and annotation.</title>
        <authorList>
            <consortium name="The Broad Institute Genomics Platform"/>
            <consortium name="The Broad Institute Genome Sequencing Center for Infectious Disease"/>
            <person name="Wu L."/>
            <person name="Ma J."/>
        </authorList>
    </citation>
    <scope>NUCLEOTIDE SEQUENCE [LARGE SCALE GENOMIC DNA]</scope>
    <source>
        <strain evidence="5">JCM 17933</strain>
    </source>
</reference>
<sequence length="438" mass="44868">MSGPLLDDLVEAARGLAERGPSADVRRHAALLAADTLGVMLAGGRRPEAVALVSGDPLTGPWARAQPGSGPAARFMTAGGGWGAPDRAAYVNATATCALELDEGMRPTGHPAAHVLPAALAAAEALDRDWDELLTAFVAGYEVAAGLFAGIRLRPPTHPHGHLGAAGAAVAVALLAGDDPLPAARAATTIPLLTTWAPCLEGANVRNSWAGHAAAAGLLARRLVHAGYRGAGTALETAFDGLAGDRTEVDLGEVGTRITGGYIKLYSACAITHSAVEAALSLAPVSPTSVASVHVTVNANSMKTAAQPAGNDLSRRFSIPYAVAVALLRGDADPARFDRPDAEALELAAKVTVAEDPEATAAWPEYAPATVRLTPADGPVRTAHVDDALGHPGNPVGPDAVRNKFLRLSGRPAEVWDLLTGGHSSRKVRHVLDAVTRT</sequence>
<dbReference type="Pfam" id="PF03972">
    <property type="entry name" value="MmgE_PrpD_N"/>
    <property type="match status" value="1"/>
</dbReference>
<evidence type="ECO:0000313" key="5">
    <source>
        <dbReference type="Proteomes" id="UP001500503"/>
    </source>
</evidence>
<accession>A0ABP8PV46</accession>
<dbReference type="SUPFAM" id="SSF103378">
    <property type="entry name" value="2-methylcitrate dehydratase PrpD"/>
    <property type="match status" value="1"/>
</dbReference>
<dbReference type="InterPro" id="IPR045337">
    <property type="entry name" value="MmgE_PrpD_C"/>
</dbReference>
<dbReference type="Proteomes" id="UP001500503">
    <property type="component" value="Unassembled WGS sequence"/>
</dbReference>
<gene>
    <name evidence="4" type="ORF">GCM10023191_031490</name>
</gene>